<protein>
    <submittedName>
        <fullName evidence="4">Helix-turn-helix domain-containing protein</fullName>
    </submittedName>
</protein>
<dbReference type="AlphaFoldDB" id="A0A6I4IDL0"/>
<keyword evidence="2" id="KW-0812">Transmembrane</keyword>
<evidence type="ECO:0000313" key="4">
    <source>
        <dbReference type="EMBL" id="MVO07743.1"/>
    </source>
</evidence>
<organism evidence="4 5">
    <name type="scientific">Flavobacterium profundi</name>
    <dbReference type="NCBI Taxonomy" id="1774945"/>
    <lineage>
        <taxon>Bacteria</taxon>
        <taxon>Pseudomonadati</taxon>
        <taxon>Bacteroidota</taxon>
        <taxon>Flavobacteriia</taxon>
        <taxon>Flavobacteriales</taxon>
        <taxon>Flavobacteriaceae</taxon>
        <taxon>Flavobacterium</taxon>
    </lineage>
</organism>
<dbReference type="Gene3D" id="1.25.40.10">
    <property type="entry name" value="Tetratricopeptide repeat domain"/>
    <property type="match status" value="2"/>
</dbReference>
<dbReference type="Gene3D" id="1.10.10.60">
    <property type="entry name" value="Homeodomain-like"/>
    <property type="match status" value="2"/>
</dbReference>
<dbReference type="InterPro" id="IPR018060">
    <property type="entry name" value="HTH_AraC"/>
</dbReference>
<evidence type="ECO:0000259" key="3">
    <source>
        <dbReference type="PROSITE" id="PS01124"/>
    </source>
</evidence>
<dbReference type="GO" id="GO:0043565">
    <property type="term" value="F:sequence-specific DNA binding"/>
    <property type="evidence" value="ECO:0007669"/>
    <property type="project" value="InterPro"/>
</dbReference>
<comment type="caution">
    <text evidence="4">The sequence shown here is derived from an EMBL/GenBank/DDBJ whole genome shotgun (WGS) entry which is preliminary data.</text>
</comment>
<keyword evidence="5" id="KW-1185">Reference proteome</keyword>
<dbReference type="EMBL" id="WQLW01000001">
    <property type="protein sequence ID" value="MVO07743.1"/>
    <property type="molecule type" value="Genomic_DNA"/>
</dbReference>
<dbReference type="SMART" id="SM00342">
    <property type="entry name" value="HTH_ARAC"/>
    <property type="match status" value="1"/>
</dbReference>
<accession>A0A6I4IDL0</accession>
<gene>
    <name evidence="4" type="ORF">GOQ30_01030</name>
</gene>
<feature type="transmembrane region" description="Helical" evidence="2">
    <location>
        <begin position="383"/>
        <end position="401"/>
    </location>
</feature>
<dbReference type="InterPro" id="IPR019734">
    <property type="entry name" value="TPR_rpt"/>
</dbReference>
<dbReference type="OrthoDB" id="5295174at2"/>
<keyword evidence="1" id="KW-0238">DNA-binding</keyword>
<evidence type="ECO:0000313" key="5">
    <source>
        <dbReference type="Proteomes" id="UP000431264"/>
    </source>
</evidence>
<keyword evidence="2" id="KW-1133">Transmembrane helix</keyword>
<dbReference type="GO" id="GO:0003700">
    <property type="term" value="F:DNA-binding transcription factor activity"/>
    <property type="evidence" value="ECO:0007669"/>
    <property type="project" value="InterPro"/>
</dbReference>
<name>A0A6I4IDL0_9FLAO</name>
<dbReference type="PANTHER" id="PTHR43280:SF34">
    <property type="entry name" value="ARAC-FAMILY TRANSCRIPTIONAL REGULATOR"/>
    <property type="match status" value="1"/>
</dbReference>
<sequence length="563" mass="66138">MKNIFLLSFLFLLQFAFTQIDKKEVKEMSYDELKKGFFENDGNLLLQKKYANEFIQKAKTENNQSKLARGYYYFSLINNDKLKIVYFDSIINYTKTPISDKNFPIVAYYEKAMFLESLFRYDEAIDNYLKAEKISLERNTDYYYHCKFAIGILKSEKMGEVEEALPLFKEFNAFFESKKNDSIFSYDYENSLFALADAYKSLKKLDSSSYYNNIGYYHSKKFNNKNLNGIFILNEGANQVLKGNYRAAIDSINKALPILKEINDIGNNILASYFYYGKAYEGLKENENAVISFIKVDSIYQNTKIITPEFTDGYRFLINYYKEKDDIKKQLYYINTLMTIDTLFQKNYRILTRKIQKDYDIPHLIKEKESIIEELNNGKKKNYFFIGILFLIISISIFLNIRQTRLKKKYKKRFEDLIKNKPNNINKDIIAENKIATPTSENLGIAEEVIEMILHQLETFETNKGYLNSNLTVQNLAQEFNTNSKYLSIIINAKKEKNFVNYINELRIDYIVNELKENKTLSKFTMSAIAEEAGFNTAESFSNAFFKKTGIKPSYFIKELKNI</sequence>
<evidence type="ECO:0000256" key="1">
    <source>
        <dbReference type="ARBA" id="ARBA00023125"/>
    </source>
</evidence>
<dbReference type="SUPFAM" id="SSF48452">
    <property type="entry name" value="TPR-like"/>
    <property type="match status" value="1"/>
</dbReference>
<evidence type="ECO:0000256" key="2">
    <source>
        <dbReference type="SAM" id="Phobius"/>
    </source>
</evidence>
<dbReference type="InterPro" id="IPR011990">
    <property type="entry name" value="TPR-like_helical_dom_sf"/>
</dbReference>
<proteinExistence type="predicted"/>
<dbReference type="Proteomes" id="UP000431264">
    <property type="component" value="Unassembled WGS sequence"/>
</dbReference>
<reference evidence="5" key="1">
    <citation type="submission" date="2019-05" db="EMBL/GenBank/DDBJ databases">
        <title>Flavobacterium profundi sp. nov., isolated from a deep-sea seamount.</title>
        <authorList>
            <person name="Zhang D.-C."/>
        </authorList>
    </citation>
    <scope>NUCLEOTIDE SEQUENCE [LARGE SCALE GENOMIC DNA]</scope>
    <source>
        <strain evidence="5">TP390</strain>
    </source>
</reference>
<feature type="domain" description="HTH araC/xylS-type" evidence="3">
    <location>
        <begin position="447"/>
        <end position="559"/>
    </location>
</feature>
<keyword evidence="2" id="KW-0472">Membrane</keyword>
<dbReference type="PANTHER" id="PTHR43280">
    <property type="entry name" value="ARAC-FAMILY TRANSCRIPTIONAL REGULATOR"/>
    <property type="match status" value="1"/>
</dbReference>
<dbReference type="PROSITE" id="PS01124">
    <property type="entry name" value="HTH_ARAC_FAMILY_2"/>
    <property type="match status" value="1"/>
</dbReference>
<dbReference type="Pfam" id="PF12833">
    <property type="entry name" value="HTH_18"/>
    <property type="match status" value="1"/>
</dbReference>
<dbReference type="RefSeq" id="WP_140996158.1">
    <property type="nucleotide sequence ID" value="NZ_VDCZ01000001.1"/>
</dbReference>
<dbReference type="Pfam" id="PF13181">
    <property type="entry name" value="TPR_8"/>
    <property type="match status" value="1"/>
</dbReference>